<proteinExistence type="predicted"/>
<dbReference type="HOGENOM" id="CLU_000680_14_7_1"/>
<feature type="domain" description="RNase H type-1" evidence="1">
    <location>
        <begin position="3"/>
        <end position="69"/>
    </location>
</feature>
<dbReference type="EnsemblPlants" id="LPERR03G22580.1">
    <property type="protein sequence ID" value="LPERR03G22580.1"/>
    <property type="gene ID" value="LPERR03G22580"/>
</dbReference>
<sequence>MLAGLKGVSAATKLGIGHVHMESDSTRQYNLSALGGLLYEIKSIVAASFISFRISFCPRACNEAAHVVVAIGNRCNLNASLSWDDVPPGVEDAIAGDFATSLV</sequence>
<reference evidence="2 3" key="1">
    <citation type="submission" date="2012-08" db="EMBL/GenBank/DDBJ databases">
        <title>Oryza genome evolution.</title>
        <authorList>
            <person name="Wing R.A."/>
        </authorList>
    </citation>
    <scope>NUCLEOTIDE SEQUENCE</scope>
</reference>
<keyword evidence="3" id="KW-1185">Reference proteome</keyword>
<dbReference type="AlphaFoldDB" id="A0A0D9VWR9"/>
<dbReference type="InterPro" id="IPR002156">
    <property type="entry name" value="RNaseH_domain"/>
</dbReference>
<protein>
    <recommendedName>
        <fullName evidence="1">RNase H type-1 domain-containing protein</fullName>
    </recommendedName>
</protein>
<dbReference type="Gramene" id="LPERR03G22580.1">
    <property type="protein sequence ID" value="LPERR03G22580.1"/>
    <property type="gene ID" value="LPERR03G22580"/>
</dbReference>
<dbReference type="GO" id="GO:0003676">
    <property type="term" value="F:nucleic acid binding"/>
    <property type="evidence" value="ECO:0007669"/>
    <property type="project" value="InterPro"/>
</dbReference>
<reference evidence="3" key="2">
    <citation type="submission" date="2013-12" db="EMBL/GenBank/DDBJ databases">
        <authorList>
            <person name="Yu Y."/>
            <person name="Lee S."/>
            <person name="de Baynast K."/>
            <person name="Wissotski M."/>
            <person name="Liu L."/>
            <person name="Talag J."/>
            <person name="Goicoechea J."/>
            <person name="Angelova A."/>
            <person name="Jetty R."/>
            <person name="Kudrna D."/>
            <person name="Golser W."/>
            <person name="Rivera L."/>
            <person name="Zhang J."/>
            <person name="Wing R."/>
        </authorList>
    </citation>
    <scope>NUCLEOTIDE SEQUENCE</scope>
</reference>
<evidence type="ECO:0000313" key="3">
    <source>
        <dbReference type="Proteomes" id="UP000032180"/>
    </source>
</evidence>
<dbReference type="Proteomes" id="UP000032180">
    <property type="component" value="Chromosome 3"/>
</dbReference>
<dbReference type="Pfam" id="PF13456">
    <property type="entry name" value="RVT_3"/>
    <property type="match status" value="1"/>
</dbReference>
<evidence type="ECO:0000259" key="1">
    <source>
        <dbReference type="Pfam" id="PF13456"/>
    </source>
</evidence>
<dbReference type="STRING" id="77586.A0A0D9VWR9"/>
<reference evidence="2" key="3">
    <citation type="submission" date="2015-04" db="UniProtKB">
        <authorList>
            <consortium name="EnsemblPlants"/>
        </authorList>
    </citation>
    <scope>IDENTIFICATION</scope>
</reference>
<organism evidence="2 3">
    <name type="scientific">Leersia perrieri</name>
    <dbReference type="NCBI Taxonomy" id="77586"/>
    <lineage>
        <taxon>Eukaryota</taxon>
        <taxon>Viridiplantae</taxon>
        <taxon>Streptophyta</taxon>
        <taxon>Embryophyta</taxon>
        <taxon>Tracheophyta</taxon>
        <taxon>Spermatophyta</taxon>
        <taxon>Magnoliopsida</taxon>
        <taxon>Liliopsida</taxon>
        <taxon>Poales</taxon>
        <taxon>Poaceae</taxon>
        <taxon>BOP clade</taxon>
        <taxon>Oryzoideae</taxon>
        <taxon>Oryzeae</taxon>
        <taxon>Oryzinae</taxon>
        <taxon>Leersia</taxon>
    </lineage>
</organism>
<evidence type="ECO:0000313" key="2">
    <source>
        <dbReference type="EnsemblPlants" id="LPERR03G22580.1"/>
    </source>
</evidence>
<dbReference type="GO" id="GO:0004523">
    <property type="term" value="F:RNA-DNA hybrid ribonuclease activity"/>
    <property type="evidence" value="ECO:0007669"/>
    <property type="project" value="InterPro"/>
</dbReference>
<accession>A0A0D9VWR9</accession>
<name>A0A0D9VWR9_9ORYZ</name>